<accession>A0A2A9NKD2</accession>
<comment type="cofactor">
    <cofactor evidence="1">
        <name>heme</name>
        <dbReference type="ChEBI" id="CHEBI:30413"/>
    </cofactor>
</comment>
<dbReference type="PRINTS" id="PR00463">
    <property type="entry name" value="EP450I"/>
</dbReference>
<evidence type="ECO:0000256" key="5">
    <source>
        <dbReference type="ARBA" id="ARBA00022723"/>
    </source>
</evidence>
<proteinExistence type="inferred from homology"/>
<dbReference type="Gene3D" id="1.10.630.10">
    <property type="entry name" value="Cytochrome P450"/>
    <property type="match status" value="1"/>
</dbReference>
<name>A0A2A9NKD2_9AGAR</name>
<gene>
    <name evidence="10" type="ORF">AMATHDRAFT_76851</name>
</gene>
<dbReference type="SUPFAM" id="SSF48264">
    <property type="entry name" value="Cytochrome P450"/>
    <property type="match status" value="1"/>
</dbReference>
<dbReference type="STRING" id="703135.A0A2A9NKD2"/>
<keyword evidence="9" id="KW-0472">Membrane</keyword>
<dbReference type="InterPro" id="IPR001128">
    <property type="entry name" value="Cyt_P450"/>
</dbReference>
<keyword evidence="9" id="KW-1133">Transmembrane helix</keyword>
<dbReference type="CDD" id="cd11065">
    <property type="entry name" value="CYP64-like"/>
    <property type="match status" value="1"/>
</dbReference>
<protein>
    <recommendedName>
        <fullName evidence="12">Cytochrome P450</fullName>
    </recommendedName>
</protein>
<evidence type="ECO:0000256" key="6">
    <source>
        <dbReference type="ARBA" id="ARBA00023002"/>
    </source>
</evidence>
<keyword evidence="5" id="KW-0479">Metal-binding</keyword>
<dbReference type="Proteomes" id="UP000242287">
    <property type="component" value="Unassembled WGS sequence"/>
</dbReference>
<evidence type="ECO:0000256" key="7">
    <source>
        <dbReference type="ARBA" id="ARBA00023004"/>
    </source>
</evidence>
<dbReference type="InterPro" id="IPR050364">
    <property type="entry name" value="Cytochrome_P450_fung"/>
</dbReference>
<evidence type="ECO:0000313" key="11">
    <source>
        <dbReference type="Proteomes" id="UP000242287"/>
    </source>
</evidence>
<dbReference type="PANTHER" id="PTHR46300">
    <property type="entry name" value="P450, PUTATIVE (EUROFUNG)-RELATED-RELATED"/>
    <property type="match status" value="1"/>
</dbReference>
<comment type="similarity">
    <text evidence="3">Belongs to the cytochrome P450 family.</text>
</comment>
<keyword evidence="11" id="KW-1185">Reference proteome</keyword>
<sequence>MLPEMLNFWQANLVYASAAITTCLIVGGAIAASSRKTPLPPGPKGWPVIGNLFDMPKGKQWIGFAELAKRWGDIYSLNVLGQTIIIVNSVDIAHELMDKRGTNYSNRIVQVMGGRLVGFDKTLVLLQYGDRLQQERKLFHQLLGNPTSLGQFFPCLENEAKKLVRRIIKKPDGIYEHLRTASGAVALKIAYGYELREDLNVDPFVAMAEQMTQHFSHTHRPGAYLVDYIPALKYIPAWFPGAKFKRQAKLWAEDITRTIDEPHKFVKQKMATGTAEASFTSNSLEAHPELEQEIKDVASAVYTVATFEALIVALTLHSEIQRKAQVEIDNVTGGERLPTVLDHNQMPYVDALCKEILRWHVILPMGFPHVAKEDDIYNGYFIPKGAMILPNAWQMGHDPNVYSDPFTFNPDRFLGQQPEPDPRSYCFGFGRRISFFTGKKLADYNLFITVATLLACLDIFPLTEQVRRESKHEQKIGALRSYACSYPVRIPCAVKHRNTEMIRLVEDS</sequence>
<keyword evidence="8" id="KW-0503">Monooxygenase</keyword>
<dbReference type="PANTHER" id="PTHR46300:SF7">
    <property type="entry name" value="P450, PUTATIVE (EUROFUNG)-RELATED"/>
    <property type="match status" value="1"/>
</dbReference>
<dbReference type="GO" id="GO:0004497">
    <property type="term" value="F:monooxygenase activity"/>
    <property type="evidence" value="ECO:0007669"/>
    <property type="project" value="UniProtKB-KW"/>
</dbReference>
<reference evidence="10 11" key="1">
    <citation type="submission" date="2014-02" db="EMBL/GenBank/DDBJ databases">
        <title>Transposable element dynamics among asymbiotic and ectomycorrhizal Amanita fungi.</title>
        <authorList>
            <consortium name="DOE Joint Genome Institute"/>
            <person name="Hess J."/>
            <person name="Skrede I."/>
            <person name="Wolfe B."/>
            <person name="LaButti K."/>
            <person name="Ohm R.A."/>
            <person name="Grigoriev I.V."/>
            <person name="Pringle A."/>
        </authorList>
    </citation>
    <scope>NUCLEOTIDE SEQUENCE [LARGE SCALE GENOMIC DNA]</scope>
    <source>
        <strain evidence="10 11">SKay4041</strain>
    </source>
</reference>
<comment type="pathway">
    <text evidence="2">Secondary metabolite biosynthesis.</text>
</comment>
<dbReference type="GO" id="GO:0005506">
    <property type="term" value="F:iron ion binding"/>
    <property type="evidence" value="ECO:0007669"/>
    <property type="project" value="InterPro"/>
</dbReference>
<dbReference type="GO" id="GO:0020037">
    <property type="term" value="F:heme binding"/>
    <property type="evidence" value="ECO:0007669"/>
    <property type="project" value="InterPro"/>
</dbReference>
<evidence type="ECO:0000256" key="4">
    <source>
        <dbReference type="ARBA" id="ARBA00022617"/>
    </source>
</evidence>
<evidence type="ECO:0000256" key="8">
    <source>
        <dbReference type="ARBA" id="ARBA00023033"/>
    </source>
</evidence>
<keyword evidence="4" id="KW-0349">Heme</keyword>
<evidence type="ECO:0000256" key="2">
    <source>
        <dbReference type="ARBA" id="ARBA00005179"/>
    </source>
</evidence>
<evidence type="ECO:0008006" key="12">
    <source>
        <dbReference type="Google" id="ProtNLM"/>
    </source>
</evidence>
<evidence type="ECO:0000313" key="10">
    <source>
        <dbReference type="EMBL" id="PFH48216.1"/>
    </source>
</evidence>
<organism evidence="10 11">
    <name type="scientific">Amanita thiersii Skay4041</name>
    <dbReference type="NCBI Taxonomy" id="703135"/>
    <lineage>
        <taxon>Eukaryota</taxon>
        <taxon>Fungi</taxon>
        <taxon>Dikarya</taxon>
        <taxon>Basidiomycota</taxon>
        <taxon>Agaricomycotina</taxon>
        <taxon>Agaricomycetes</taxon>
        <taxon>Agaricomycetidae</taxon>
        <taxon>Agaricales</taxon>
        <taxon>Pluteineae</taxon>
        <taxon>Amanitaceae</taxon>
        <taxon>Amanita</taxon>
    </lineage>
</organism>
<evidence type="ECO:0000256" key="3">
    <source>
        <dbReference type="ARBA" id="ARBA00010617"/>
    </source>
</evidence>
<evidence type="ECO:0000256" key="1">
    <source>
        <dbReference type="ARBA" id="ARBA00001971"/>
    </source>
</evidence>
<dbReference type="EMBL" id="KZ302072">
    <property type="protein sequence ID" value="PFH48216.1"/>
    <property type="molecule type" value="Genomic_DNA"/>
</dbReference>
<keyword evidence="6" id="KW-0560">Oxidoreductase</keyword>
<dbReference type="InterPro" id="IPR002401">
    <property type="entry name" value="Cyt_P450_E_grp-I"/>
</dbReference>
<evidence type="ECO:0000256" key="9">
    <source>
        <dbReference type="SAM" id="Phobius"/>
    </source>
</evidence>
<dbReference type="OrthoDB" id="2789670at2759"/>
<dbReference type="InterPro" id="IPR036396">
    <property type="entry name" value="Cyt_P450_sf"/>
</dbReference>
<dbReference type="Pfam" id="PF00067">
    <property type="entry name" value="p450"/>
    <property type="match status" value="1"/>
</dbReference>
<keyword evidence="7" id="KW-0408">Iron</keyword>
<dbReference type="GO" id="GO:0016705">
    <property type="term" value="F:oxidoreductase activity, acting on paired donors, with incorporation or reduction of molecular oxygen"/>
    <property type="evidence" value="ECO:0007669"/>
    <property type="project" value="InterPro"/>
</dbReference>
<dbReference type="AlphaFoldDB" id="A0A2A9NKD2"/>
<feature type="transmembrane region" description="Helical" evidence="9">
    <location>
        <begin position="12"/>
        <end position="32"/>
    </location>
</feature>
<keyword evidence="9" id="KW-0812">Transmembrane</keyword>